<reference evidence="1" key="1">
    <citation type="submission" date="2019-11" db="EMBL/GenBank/DDBJ databases">
        <authorList>
            <person name="Feng L."/>
        </authorList>
    </citation>
    <scope>NUCLEOTIDE SEQUENCE</scope>
    <source>
        <strain evidence="1">RgnavusLFYP36</strain>
    </source>
</reference>
<protein>
    <submittedName>
        <fullName evidence="1">Uncharacterized protein</fullName>
    </submittedName>
</protein>
<dbReference type="AlphaFoldDB" id="A0A6N3FDP3"/>
<name>A0A6N3FDP3_MEDGN</name>
<dbReference type="EMBL" id="CACRUU010000084">
    <property type="protein sequence ID" value="VYU49999.1"/>
    <property type="molecule type" value="Genomic_DNA"/>
</dbReference>
<organism evidence="1">
    <name type="scientific">Mediterraneibacter gnavus</name>
    <name type="common">Ruminococcus gnavus</name>
    <dbReference type="NCBI Taxonomy" id="33038"/>
    <lineage>
        <taxon>Bacteria</taxon>
        <taxon>Bacillati</taxon>
        <taxon>Bacillota</taxon>
        <taxon>Clostridia</taxon>
        <taxon>Lachnospirales</taxon>
        <taxon>Lachnospiraceae</taxon>
        <taxon>Mediterraneibacter</taxon>
    </lineage>
</organism>
<proteinExistence type="predicted"/>
<accession>A0A6N3FDP3</accession>
<evidence type="ECO:0000313" key="1">
    <source>
        <dbReference type="EMBL" id="VYU49999.1"/>
    </source>
</evidence>
<sequence>MSEAMAAVERAVRFGIKINKNEEDSNKRVTYLYDAVGMIPAVMDFVEGAFNYASWDGVEFVKNNYPCMVKFDGTEDYRLSPDNYELKEDGTKSDIANGDYAGNAMSAFKGGWLCQYETATDEYIIWSNVKYDAAYNAYHRTGKDGTLNAGFYRHIYTPSLVGNVARSLSGCQTIGDMTAEQENEVCKANGDKWAMSSWGEWNYIICLLKIMAKTDDLQTAYGMGNSRTGQPATTGTLNDKGQFYGTPDFRTQVKVFHTEALWGDKWERLTKLICADGIVKVLPYGEPNFTGEGYTDVYRYVWNDWNYGYVDKTVMTPYGRLPISFNGTSHKYAADGGAVDTEIVAVPLVGGNCVNGLSCGACVTLNCHRWLCELELCARSFL</sequence>
<dbReference type="RefSeq" id="WP_156734502.1">
    <property type="nucleotide sequence ID" value="NZ_CACRUU010000084.1"/>
</dbReference>
<gene>
    <name evidence="1" type="ORF">RGLFYP36_01791</name>
</gene>